<dbReference type="SUPFAM" id="SSF51735">
    <property type="entry name" value="NAD(P)-binding Rossmann-fold domains"/>
    <property type="match status" value="1"/>
</dbReference>
<protein>
    <recommendedName>
        <fullName evidence="3">NAD-dependent epimerase/dehydratase domain-containing protein</fullName>
    </recommendedName>
</protein>
<comment type="similarity">
    <text evidence="2">Belongs to the NAD(P)-dependent epimerase/dehydratase family.</text>
</comment>
<sequence length="291" mass="31761">MDAVMKRAARRALVTGSGGFLGRRLVARLRANGWDVVELGRANGFDLLSDELPARAGDLVFHLAAETGVPDSWDNPARFHLVNTHGTVRVLDACRRAGASLVFVGAYIYGVPVQLPISEAHPLDPNNPYAFSKWMAEQACEWFARQYSMNVTAVRLFNVYGAGQSDRFIVPRILTQALDASAPDIRLLDLEPRRDYLYVDDAVDALLASESSGGYRLYNVGSGSSHSVQDVVDAVFAAVGSSKPVVATGEKRRNEIPDVRADCSRLHADSGWSPRFSLEAGIRAMVQESPR</sequence>
<dbReference type="PANTHER" id="PTHR43000">
    <property type="entry name" value="DTDP-D-GLUCOSE 4,6-DEHYDRATASE-RELATED"/>
    <property type="match status" value="1"/>
</dbReference>
<dbReference type="PRINTS" id="PR01713">
    <property type="entry name" value="NUCEPIMERASE"/>
</dbReference>
<dbReference type="EMBL" id="AVCK01000055">
    <property type="protein sequence ID" value="KFN41932.1"/>
    <property type="molecule type" value="Genomic_DNA"/>
</dbReference>
<evidence type="ECO:0000313" key="4">
    <source>
        <dbReference type="EMBL" id="KFN41932.1"/>
    </source>
</evidence>
<dbReference type="Pfam" id="PF01370">
    <property type="entry name" value="Epimerase"/>
    <property type="match status" value="1"/>
</dbReference>
<evidence type="ECO:0000256" key="2">
    <source>
        <dbReference type="ARBA" id="ARBA00007637"/>
    </source>
</evidence>
<name>A0A091AS27_9GAMM</name>
<dbReference type="AlphaFoldDB" id="A0A091AS27"/>
<dbReference type="PATRIC" id="fig|1384056.3.peg.2315"/>
<evidence type="ECO:0000259" key="3">
    <source>
        <dbReference type="Pfam" id="PF01370"/>
    </source>
</evidence>
<comment type="pathway">
    <text evidence="1">Bacterial outer membrane biogenesis; LPS O-antigen biosynthesis.</text>
</comment>
<dbReference type="InterPro" id="IPR001509">
    <property type="entry name" value="Epimerase_deHydtase"/>
</dbReference>
<dbReference type="eggNOG" id="COG0451">
    <property type="taxonomic scope" value="Bacteria"/>
</dbReference>
<dbReference type="Gene3D" id="3.40.50.720">
    <property type="entry name" value="NAD(P)-binding Rossmann-like Domain"/>
    <property type="match status" value="1"/>
</dbReference>
<dbReference type="InterPro" id="IPR036291">
    <property type="entry name" value="NAD(P)-bd_dom_sf"/>
</dbReference>
<accession>A0A091AS27</accession>
<reference evidence="4 5" key="1">
    <citation type="submission" date="2013-09" db="EMBL/GenBank/DDBJ databases">
        <title>Genome sequencing of Arenimonas metalli.</title>
        <authorList>
            <person name="Chen F."/>
            <person name="Wang G."/>
        </authorList>
    </citation>
    <scope>NUCLEOTIDE SEQUENCE [LARGE SCALE GENOMIC DNA]</scope>
    <source>
        <strain evidence="4 5">CF5-1</strain>
    </source>
</reference>
<evidence type="ECO:0000256" key="1">
    <source>
        <dbReference type="ARBA" id="ARBA00005125"/>
    </source>
</evidence>
<proteinExistence type="inferred from homology"/>
<gene>
    <name evidence="4" type="ORF">N787_03980</name>
</gene>
<dbReference type="CDD" id="cd08946">
    <property type="entry name" value="SDR_e"/>
    <property type="match status" value="1"/>
</dbReference>
<dbReference type="STRING" id="1384056.N787_03980"/>
<feature type="domain" description="NAD-dependent epimerase/dehydratase" evidence="3">
    <location>
        <begin position="12"/>
        <end position="221"/>
    </location>
</feature>
<keyword evidence="5" id="KW-1185">Reference proteome</keyword>
<comment type="caution">
    <text evidence="4">The sequence shown here is derived from an EMBL/GenBank/DDBJ whole genome shotgun (WGS) entry which is preliminary data.</text>
</comment>
<evidence type="ECO:0000313" key="5">
    <source>
        <dbReference type="Proteomes" id="UP000029393"/>
    </source>
</evidence>
<organism evidence="4 5">
    <name type="scientific">Arenimonas metalli CF5-1</name>
    <dbReference type="NCBI Taxonomy" id="1384056"/>
    <lineage>
        <taxon>Bacteria</taxon>
        <taxon>Pseudomonadati</taxon>
        <taxon>Pseudomonadota</taxon>
        <taxon>Gammaproteobacteria</taxon>
        <taxon>Lysobacterales</taxon>
        <taxon>Lysobacteraceae</taxon>
        <taxon>Arenimonas</taxon>
    </lineage>
</organism>
<dbReference type="Proteomes" id="UP000029393">
    <property type="component" value="Unassembled WGS sequence"/>
</dbReference>